<accession>D1PRH3</accession>
<comment type="caution">
    <text evidence="1">The sequence shown here is derived from an EMBL/GenBank/DDBJ whole genome shotgun (WGS) entry which is preliminary data.</text>
</comment>
<dbReference type="RefSeq" id="WP_007048351.1">
    <property type="nucleotide sequence ID" value="NZ_GG704771.1"/>
</dbReference>
<dbReference type="STRING" id="411471.SUBVAR_07002"/>
<sequence>MDLKERLLAEMKQNDLARANGKIMRALNVLAPSYNSLRGIQRALVADDISENLYTASLDFLALEGYIMLRTVKDHLPVADLADHSWTELEGKLASKGTRVLEGNIRDEMVEV</sequence>
<dbReference type="HOGENOM" id="CLU_170943_0_0_9"/>
<proteinExistence type="predicted"/>
<organism evidence="1 2">
    <name type="scientific">Subdoligranulum variabile DSM 15176</name>
    <dbReference type="NCBI Taxonomy" id="411471"/>
    <lineage>
        <taxon>Bacteria</taxon>
        <taxon>Bacillati</taxon>
        <taxon>Bacillota</taxon>
        <taxon>Clostridia</taxon>
        <taxon>Eubacteriales</taxon>
        <taxon>Oscillospiraceae</taxon>
        <taxon>Subdoligranulum</taxon>
    </lineage>
</organism>
<keyword evidence="2" id="KW-1185">Reference proteome</keyword>
<evidence type="ECO:0000313" key="1">
    <source>
        <dbReference type="EMBL" id="EFB74699.1"/>
    </source>
</evidence>
<evidence type="ECO:0000313" key="2">
    <source>
        <dbReference type="Proteomes" id="UP000003438"/>
    </source>
</evidence>
<gene>
    <name evidence="1" type="ORF">SUBVAR_07002</name>
</gene>
<dbReference type="OrthoDB" id="1858597at2"/>
<reference evidence="1" key="1">
    <citation type="submission" date="2009-12" db="EMBL/GenBank/DDBJ databases">
        <authorList>
            <person name="Weinstock G."/>
            <person name="Sodergren E."/>
            <person name="Clifton S."/>
            <person name="Fulton L."/>
            <person name="Fulton B."/>
            <person name="Courtney L."/>
            <person name="Fronick C."/>
            <person name="Harrison M."/>
            <person name="Strong C."/>
            <person name="Farmer C."/>
            <person name="Delahaunty K."/>
            <person name="Markovic C."/>
            <person name="Hall O."/>
            <person name="Minx P."/>
            <person name="Tomlinson C."/>
            <person name="Mitreva M."/>
            <person name="Nelson J."/>
            <person name="Hou S."/>
            <person name="Wollam A."/>
            <person name="Pepin K.H."/>
            <person name="Johnson M."/>
            <person name="Bhonagiri V."/>
            <person name="Nash W.E."/>
            <person name="Warren W."/>
            <person name="Chinwalla A."/>
            <person name="Mardis E.R."/>
            <person name="Wilson R.K."/>
        </authorList>
    </citation>
    <scope>NUCLEOTIDE SEQUENCE [LARGE SCALE GENOMIC DNA]</scope>
    <source>
        <strain evidence="1">DSM 15176</strain>
    </source>
</reference>
<dbReference type="EMBL" id="ACBY02000060">
    <property type="protein sequence ID" value="EFB74699.1"/>
    <property type="molecule type" value="Genomic_DNA"/>
</dbReference>
<name>D1PRH3_9FIRM</name>
<dbReference type="AlphaFoldDB" id="D1PRH3"/>
<protein>
    <submittedName>
        <fullName evidence="1">Uncharacterized protein</fullName>
    </submittedName>
</protein>
<dbReference type="Proteomes" id="UP000003438">
    <property type="component" value="Unassembled WGS sequence"/>
</dbReference>